<dbReference type="SMART" id="SM00220">
    <property type="entry name" value="S_TKc"/>
    <property type="match status" value="1"/>
</dbReference>
<dbReference type="GO" id="GO:0005524">
    <property type="term" value="F:ATP binding"/>
    <property type="evidence" value="ECO:0007669"/>
    <property type="project" value="UniProtKB-KW"/>
</dbReference>
<dbReference type="EMBL" id="LR999453">
    <property type="protein sequence ID" value="CAE5967964.1"/>
    <property type="molecule type" value="Genomic_DNA"/>
</dbReference>
<dbReference type="PROSITE" id="PS50011">
    <property type="entry name" value="PROTEIN_KINASE_DOM"/>
    <property type="match status" value="1"/>
</dbReference>
<dbReference type="InterPro" id="IPR045133">
    <property type="entry name" value="IRE1/2-like"/>
</dbReference>
<dbReference type="Pfam" id="PF06479">
    <property type="entry name" value="Ribonuc_2-5A"/>
    <property type="match status" value="1"/>
</dbReference>
<dbReference type="Gene3D" id="3.30.200.20">
    <property type="entry name" value="Phosphorylase Kinase, domain 1"/>
    <property type="match status" value="1"/>
</dbReference>
<evidence type="ECO:0000313" key="7">
    <source>
        <dbReference type="Proteomes" id="UP000682877"/>
    </source>
</evidence>
<feature type="domain" description="KEN" evidence="5">
    <location>
        <begin position="320"/>
        <end position="461"/>
    </location>
</feature>
<dbReference type="PANTHER" id="PTHR13954">
    <property type="entry name" value="IRE1-RELATED"/>
    <property type="match status" value="1"/>
</dbReference>
<keyword evidence="2" id="KW-0547">Nucleotide-binding</keyword>
<keyword evidence="3" id="KW-0067">ATP-binding</keyword>
<accession>A0A8S1ZWX7</accession>
<dbReference type="SUPFAM" id="SSF56112">
    <property type="entry name" value="Protein kinase-like (PK-like)"/>
    <property type="match status" value="1"/>
</dbReference>
<dbReference type="AlphaFoldDB" id="A0A8S1ZWX7"/>
<keyword evidence="7" id="KW-1185">Reference proteome</keyword>
<dbReference type="GO" id="GO:0051082">
    <property type="term" value="F:unfolded protein binding"/>
    <property type="evidence" value="ECO:0007669"/>
    <property type="project" value="TreeGrafter"/>
</dbReference>
<keyword evidence="1" id="KW-0732">Signal</keyword>
<evidence type="ECO:0000259" key="4">
    <source>
        <dbReference type="PROSITE" id="PS50011"/>
    </source>
</evidence>
<dbReference type="GO" id="GO:0004674">
    <property type="term" value="F:protein serine/threonine kinase activity"/>
    <property type="evidence" value="ECO:0007669"/>
    <property type="project" value="InterPro"/>
</dbReference>
<organism evidence="6 7">
    <name type="scientific">Arabidopsis arenosa</name>
    <name type="common">Sand rock-cress</name>
    <name type="synonym">Cardaminopsis arenosa</name>
    <dbReference type="NCBI Taxonomy" id="38785"/>
    <lineage>
        <taxon>Eukaryota</taxon>
        <taxon>Viridiplantae</taxon>
        <taxon>Streptophyta</taxon>
        <taxon>Embryophyta</taxon>
        <taxon>Tracheophyta</taxon>
        <taxon>Spermatophyta</taxon>
        <taxon>Magnoliopsida</taxon>
        <taxon>eudicotyledons</taxon>
        <taxon>Gunneridae</taxon>
        <taxon>Pentapetalae</taxon>
        <taxon>rosids</taxon>
        <taxon>malvids</taxon>
        <taxon>Brassicales</taxon>
        <taxon>Brassicaceae</taxon>
        <taxon>Camelineae</taxon>
        <taxon>Arabidopsis</taxon>
    </lineage>
</organism>
<dbReference type="Proteomes" id="UP000682877">
    <property type="component" value="Chromosome 3"/>
</dbReference>
<evidence type="ECO:0000259" key="5">
    <source>
        <dbReference type="PROSITE" id="PS51392"/>
    </source>
</evidence>
<dbReference type="Pfam" id="PF00069">
    <property type="entry name" value="Pkinase"/>
    <property type="match status" value="1"/>
</dbReference>
<dbReference type="PANTHER" id="PTHR13954:SF6">
    <property type="entry name" value="NON-SPECIFIC SERINE_THREONINE PROTEIN KINASE"/>
    <property type="match status" value="1"/>
</dbReference>
<dbReference type="GO" id="GO:0004521">
    <property type="term" value="F:RNA endonuclease activity"/>
    <property type="evidence" value="ECO:0007669"/>
    <property type="project" value="InterPro"/>
</dbReference>
<evidence type="ECO:0000256" key="1">
    <source>
        <dbReference type="ARBA" id="ARBA00022729"/>
    </source>
</evidence>
<protein>
    <submittedName>
        <fullName evidence="6">Uncharacterized protein</fullName>
    </submittedName>
</protein>
<sequence length="464" mass="53547">MADMFSKSYNQVKKDWEKIGKLYVSPEVVEKGNGFDSCLGFYDPGKKVMVKRRNLSVENLEKSEREYSILEDCEKHENILNWITLDKNDEFSYMSEERWSFTLEKLVNYFRSTKTTTKLPCPKPLEQYIINTGMNLGKDIDALMLKLMEDVAKGLNHLHEMGFFHRDLNPQNVVIVCGRKSMTAKIANFCTTERISINRRRSKVTTINHYTTGFQPPEQIKNNNLRKIDGVGITPETLKVDLFSFGCVIFYSLTLGEHPFGAPHGSIPQVCESYICRNQLALHHCKTEEAKVLVAKLLHHTPSARITITSALHDPLFWSFEKKLAFFKDVSEIMEKQEATGQMLESFLEVERQNVIGTATSWGTLIDPQLVTYITDPTNPNRIDPNRLMHANVRRLVRLIRNHHSHFIQLPANIQALYRGTVQGLEEYYRETFPRLLMTVYSVVIMHKNVVGSEFGEYITKYYA</sequence>
<feature type="domain" description="Protein kinase" evidence="4">
    <location>
        <begin position="1"/>
        <end position="317"/>
    </location>
</feature>
<evidence type="ECO:0000256" key="2">
    <source>
        <dbReference type="ARBA" id="ARBA00022741"/>
    </source>
</evidence>
<dbReference type="Gene3D" id="1.10.510.10">
    <property type="entry name" value="Transferase(Phosphotransferase) domain 1"/>
    <property type="match status" value="1"/>
</dbReference>
<dbReference type="GO" id="GO:0006397">
    <property type="term" value="P:mRNA processing"/>
    <property type="evidence" value="ECO:0007669"/>
    <property type="project" value="InterPro"/>
</dbReference>
<name>A0A8S1ZWX7_ARAAE</name>
<gene>
    <name evidence="6" type="ORF">AARE701A_LOCUS7706</name>
</gene>
<proteinExistence type="predicted"/>
<dbReference type="InterPro" id="IPR038357">
    <property type="entry name" value="KEN_sf"/>
</dbReference>
<dbReference type="InterPro" id="IPR010513">
    <property type="entry name" value="KEN_dom"/>
</dbReference>
<dbReference type="Gene3D" id="1.20.1440.180">
    <property type="entry name" value="KEN domain"/>
    <property type="match status" value="1"/>
</dbReference>
<dbReference type="InterPro" id="IPR000719">
    <property type="entry name" value="Prot_kinase_dom"/>
</dbReference>
<dbReference type="GO" id="GO:0036498">
    <property type="term" value="P:IRE1-mediated unfolded protein response"/>
    <property type="evidence" value="ECO:0007669"/>
    <property type="project" value="TreeGrafter"/>
</dbReference>
<evidence type="ECO:0000256" key="3">
    <source>
        <dbReference type="ARBA" id="ARBA00022840"/>
    </source>
</evidence>
<dbReference type="GO" id="GO:1990604">
    <property type="term" value="C:IRE1-TRAF2-ASK1 complex"/>
    <property type="evidence" value="ECO:0007669"/>
    <property type="project" value="TreeGrafter"/>
</dbReference>
<evidence type="ECO:0000313" key="6">
    <source>
        <dbReference type="EMBL" id="CAE5967964.1"/>
    </source>
</evidence>
<reference evidence="6" key="1">
    <citation type="submission" date="2021-01" db="EMBL/GenBank/DDBJ databases">
        <authorList>
            <person name="Bezrukov I."/>
        </authorList>
    </citation>
    <scope>NUCLEOTIDE SEQUENCE</scope>
</reference>
<dbReference type="PROSITE" id="PS51392">
    <property type="entry name" value="KEN"/>
    <property type="match status" value="1"/>
</dbReference>
<dbReference type="InterPro" id="IPR011009">
    <property type="entry name" value="Kinase-like_dom_sf"/>
</dbReference>